<keyword evidence="6" id="KW-0963">Cytoplasm</keyword>
<dbReference type="Pfam" id="PF02594">
    <property type="entry name" value="DUF167"/>
    <property type="match status" value="1"/>
</dbReference>
<organism evidence="16 17">
    <name type="scientific">Diacronema lutheri</name>
    <name type="common">Unicellular marine alga</name>
    <name type="synonym">Monochrysis lutheri</name>
    <dbReference type="NCBI Taxonomy" id="2081491"/>
    <lineage>
        <taxon>Eukaryota</taxon>
        <taxon>Haptista</taxon>
        <taxon>Haptophyta</taxon>
        <taxon>Pavlovophyceae</taxon>
        <taxon>Pavlovales</taxon>
        <taxon>Pavlovaceae</taxon>
        <taxon>Diacronema</taxon>
    </lineage>
</organism>
<evidence type="ECO:0000256" key="5">
    <source>
        <dbReference type="ARBA" id="ARBA00010364"/>
    </source>
</evidence>
<dbReference type="EMBL" id="JAGTXO010000006">
    <property type="protein sequence ID" value="KAG8467504.1"/>
    <property type="molecule type" value="Genomic_DNA"/>
</dbReference>
<protein>
    <recommendedName>
        <fullName evidence="12">Signal recognition particle subunit SRP68</fullName>
    </recommendedName>
    <alternativeName>
        <fullName evidence="13">Signal recognition particle 68 kDa protein</fullName>
    </alternativeName>
</protein>
<evidence type="ECO:0000256" key="12">
    <source>
        <dbReference type="ARBA" id="ARBA00029498"/>
    </source>
</evidence>
<name>A0A8J5XPA1_DIALT</name>
<evidence type="ECO:0000256" key="6">
    <source>
        <dbReference type="ARBA" id="ARBA00022490"/>
    </source>
</evidence>
<evidence type="ECO:0000259" key="15">
    <source>
        <dbReference type="Pfam" id="PF25809"/>
    </source>
</evidence>
<dbReference type="InterPro" id="IPR034652">
    <property type="entry name" value="SRP68-RBD"/>
</dbReference>
<dbReference type="GO" id="GO:0005730">
    <property type="term" value="C:nucleolus"/>
    <property type="evidence" value="ECO:0007669"/>
    <property type="project" value="UniProtKB-SubCell"/>
</dbReference>
<keyword evidence="11" id="KW-0687">Ribonucleoprotein</keyword>
<evidence type="ECO:0000313" key="16">
    <source>
        <dbReference type="EMBL" id="KAG8467504.1"/>
    </source>
</evidence>
<comment type="caution">
    <text evidence="16">The sequence shown here is derived from an EMBL/GenBank/DDBJ whole genome shotgun (WGS) entry which is preliminary data.</text>
</comment>
<dbReference type="GO" id="GO:0005783">
    <property type="term" value="C:endoplasmic reticulum"/>
    <property type="evidence" value="ECO:0007669"/>
    <property type="project" value="UniProtKB-SubCell"/>
</dbReference>
<keyword evidence="17" id="KW-1185">Reference proteome</keyword>
<dbReference type="InterPro" id="IPR036591">
    <property type="entry name" value="YggU-like_sf"/>
</dbReference>
<evidence type="ECO:0000256" key="8">
    <source>
        <dbReference type="ARBA" id="ARBA00022884"/>
    </source>
</evidence>
<keyword evidence="7" id="KW-0256">Endoplasmic reticulum</keyword>
<dbReference type="SMART" id="SM01152">
    <property type="entry name" value="DUF167"/>
    <property type="match status" value="1"/>
</dbReference>
<dbReference type="GO" id="GO:0005786">
    <property type="term" value="C:signal recognition particle, endoplasmic reticulum targeting"/>
    <property type="evidence" value="ECO:0007669"/>
    <property type="project" value="UniProtKB-KW"/>
</dbReference>
<evidence type="ECO:0000256" key="2">
    <source>
        <dbReference type="ARBA" id="ARBA00004496"/>
    </source>
</evidence>
<comment type="similarity">
    <text evidence="5">Belongs to the UPF0235 family.</text>
</comment>
<evidence type="ECO:0000256" key="11">
    <source>
        <dbReference type="ARBA" id="ARBA00023274"/>
    </source>
</evidence>
<dbReference type="InterPro" id="IPR026258">
    <property type="entry name" value="SRP68"/>
</dbReference>
<dbReference type="GO" id="GO:0006614">
    <property type="term" value="P:SRP-dependent cotranslational protein targeting to membrane"/>
    <property type="evidence" value="ECO:0007669"/>
    <property type="project" value="InterPro"/>
</dbReference>
<dbReference type="Pfam" id="PF16969">
    <property type="entry name" value="SRP68"/>
    <property type="match status" value="2"/>
</dbReference>
<dbReference type="Pfam" id="PF25809">
    <property type="entry name" value="STEEP1"/>
    <property type="match status" value="1"/>
</dbReference>
<dbReference type="InterPro" id="IPR038253">
    <property type="entry name" value="SRP68_N_sf"/>
</dbReference>
<evidence type="ECO:0000256" key="1">
    <source>
        <dbReference type="ARBA" id="ARBA00004240"/>
    </source>
</evidence>
<keyword evidence="9" id="KW-0733">Signal recognition particle</keyword>
<evidence type="ECO:0000256" key="10">
    <source>
        <dbReference type="ARBA" id="ARBA00023242"/>
    </source>
</evidence>
<evidence type="ECO:0000256" key="3">
    <source>
        <dbReference type="ARBA" id="ARBA00004604"/>
    </source>
</evidence>
<evidence type="ECO:0000256" key="13">
    <source>
        <dbReference type="ARBA" id="ARBA00083741"/>
    </source>
</evidence>
<dbReference type="GO" id="GO:0005047">
    <property type="term" value="F:signal recognition particle binding"/>
    <property type="evidence" value="ECO:0007669"/>
    <property type="project" value="InterPro"/>
</dbReference>
<sequence length="986" mass="107075">MALEPPVALEPLKLDILAVVKTSQSEHGLRHGDYERYRVYCSNRMRRLRKSIGFVHGARSKFAKRVLRPADCVDPRHLLLPLMNAERAWAFAMHLKRACAGEARPRHHMLARLAKAARWANELQSLCAERGDQRTSLEAEAYAAWISANHMIERESWAPALRCIFRARTIYVELSRVTLFPEQQVYREMVEEIEPIQRYCRYQLQTSGGGDEAEAAGGEGAEDEMSITELLNDDSSGLASSMLRSKLEPILAQLQTKQAQSLDQVIFRQQAIPLTNEKLRVSILRSQELLTQIQEKQRELRGAAAVVGAAADAAQPTDGAGAADADGGQPSAQARAGRKGKQQDAVLELYDQLLVEDNDALELLKADLKLSTGKEGRGGGAGASARAADPTHLLLLQRHFQLRKLRHTVRRHVLMLSHMRDRMATGSTPPAGAADRRAPTAEELSRVYTVVLQHLAEMSALLDAAEDAADIESVDLASLSAKAHRTYYIAASCMSAGKWRHARALLDRTAEHLADADTVVQTLSAQAAAMEDTIADRARLAALTAELAGARCRLRASEMLQTMEAQQPAGLSQDSMAALSLERGAGKYVLDNLDAFVCTALPPSGAHNELTLLPSPLGFETVPCKPLLFDVARNAVTLPDLSAKTRRRHRCRAAPRAWPNAMPKRSTHTFESEKDGAAEESMHSAYCVHCGACCVVSDRPLDVLPRRHTDGAIVLDTNPAATPATAEEGVRPLFYRLLAKDAEGGAVLLRRPAGVESQWRLNCAKCQLLIAYRHVPPPPPGAPAPRLTFVVDGALGAHPSSLDESSVPKCIQPISTSAVRIAFEVTVGAPATGISAITDAEVLVHLRAPHMREGANTELLELVARALRLPRHKLQLTRGWSFKSKFMLVSGMARGEVHQRLRAAIDWTDGSFGRRARKAVGPALDDLGGGGGEGGVRPAVSLRGGPSDAARQGAVASSIRQQWEAGGDDLELDAAPPPDKRYKAGW</sequence>
<dbReference type="GO" id="GO:0008312">
    <property type="term" value="F:7S RNA binding"/>
    <property type="evidence" value="ECO:0007669"/>
    <property type="project" value="InterPro"/>
</dbReference>
<feature type="region of interest" description="Disordered" evidence="14">
    <location>
        <begin position="316"/>
        <end position="341"/>
    </location>
</feature>
<dbReference type="GO" id="GO:0030942">
    <property type="term" value="F:endoplasmic reticulum signal peptide binding"/>
    <property type="evidence" value="ECO:0007669"/>
    <property type="project" value="InterPro"/>
</dbReference>
<keyword evidence="10" id="KW-0539">Nucleus</keyword>
<evidence type="ECO:0000313" key="17">
    <source>
        <dbReference type="Proteomes" id="UP000751190"/>
    </source>
</evidence>
<dbReference type="InterPro" id="IPR003746">
    <property type="entry name" value="DUF167"/>
</dbReference>
<gene>
    <name evidence="16" type="ORF">KFE25_000820</name>
</gene>
<dbReference type="PANTHER" id="PTHR12860">
    <property type="entry name" value="SIGNAL RECOGNITION PARTICLE 68 KDA PROTEIN"/>
    <property type="match status" value="1"/>
</dbReference>
<keyword evidence="8" id="KW-0694">RNA-binding</keyword>
<feature type="domain" description="STEEP1" evidence="15">
    <location>
        <begin position="678"/>
        <end position="797"/>
    </location>
</feature>
<dbReference type="GO" id="GO:0005829">
    <property type="term" value="C:cytosol"/>
    <property type="evidence" value="ECO:0007669"/>
    <property type="project" value="UniProtKB-ARBA"/>
</dbReference>
<dbReference type="CDD" id="cd15481">
    <property type="entry name" value="SRP68-RBD"/>
    <property type="match status" value="1"/>
</dbReference>
<dbReference type="SUPFAM" id="SSF69786">
    <property type="entry name" value="YggU-like"/>
    <property type="match status" value="1"/>
</dbReference>
<dbReference type="AlphaFoldDB" id="A0A8J5XPA1"/>
<dbReference type="FunFam" id="1.10.3450.40:FF:000001">
    <property type="entry name" value="Signal recognition particle subunit SRP68"/>
    <property type="match status" value="1"/>
</dbReference>
<dbReference type="PANTHER" id="PTHR12860:SF0">
    <property type="entry name" value="SIGNAL RECOGNITION PARTICLE SUBUNIT SRP68"/>
    <property type="match status" value="1"/>
</dbReference>
<dbReference type="Gene3D" id="1.10.3450.40">
    <property type="entry name" value="Signal recognition particle, SRP68 subunit, RNA-binding domain"/>
    <property type="match status" value="1"/>
</dbReference>
<feature type="region of interest" description="Disordered" evidence="14">
    <location>
        <begin position="922"/>
        <end position="986"/>
    </location>
</feature>
<reference evidence="16" key="1">
    <citation type="submission" date="2021-05" db="EMBL/GenBank/DDBJ databases">
        <title>The genome of the haptophyte Pavlova lutheri (Diacronema luteri, Pavlovales) - a model for lipid biosynthesis in eukaryotic algae.</title>
        <authorList>
            <person name="Hulatt C.J."/>
            <person name="Posewitz M.C."/>
        </authorList>
    </citation>
    <scope>NUCLEOTIDE SEQUENCE</scope>
    <source>
        <strain evidence="16">NIVA-4/92</strain>
    </source>
</reference>
<evidence type="ECO:0000256" key="4">
    <source>
        <dbReference type="ARBA" id="ARBA00009352"/>
    </source>
</evidence>
<dbReference type="OrthoDB" id="10255118at2759"/>
<dbReference type="InterPro" id="IPR057965">
    <property type="entry name" value="STEEP1_dom"/>
</dbReference>
<feature type="compositionally biased region" description="Low complexity" evidence="14">
    <location>
        <begin position="316"/>
        <end position="334"/>
    </location>
</feature>
<comment type="subcellular location">
    <subcellularLocation>
        <location evidence="2">Cytoplasm</location>
    </subcellularLocation>
    <subcellularLocation>
        <location evidence="1">Endoplasmic reticulum</location>
    </subcellularLocation>
    <subcellularLocation>
        <location evidence="3">Nucleus</location>
        <location evidence="3">Nucleolus</location>
    </subcellularLocation>
</comment>
<evidence type="ECO:0000256" key="9">
    <source>
        <dbReference type="ARBA" id="ARBA00023135"/>
    </source>
</evidence>
<comment type="similarity">
    <text evidence="4">Belongs to the SRP68 family.</text>
</comment>
<proteinExistence type="inferred from homology"/>
<accession>A0A8J5XPA1</accession>
<evidence type="ECO:0000256" key="14">
    <source>
        <dbReference type="SAM" id="MobiDB-lite"/>
    </source>
</evidence>
<dbReference type="Gene3D" id="3.30.1200.10">
    <property type="entry name" value="YggU-like"/>
    <property type="match status" value="1"/>
</dbReference>
<dbReference type="Proteomes" id="UP000751190">
    <property type="component" value="Unassembled WGS sequence"/>
</dbReference>
<evidence type="ECO:0000256" key="7">
    <source>
        <dbReference type="ARBA" id="ARBA00022824"/>
    </source>
</evidence>